<evidence type="ECO:0000313" key="12">
    <source>
        <dbReference type="Proteomes" id="UP001283341"/>
    </source>
</evidence>
<evidence type="ECO:0000313" key="11">
    <source>
        <dbReference type="EMBL" id="KAK3326486.1"/>
    </source>
</evidence>
<keyword evidence="5 11" id="KW-0436">Ligase</keyword>
<dbReference type="InterPro" id="IPR018109">
    <property type="entry name" value="Folylpolyglutamate_synth_CS"/>
</dbReference>
<dbReference type="FunFam" id="3.40.1190.10:FF:000010">
    <property type="entry name" value="Dihydrofolate synthetase"/>
    <property type="match status" value="1"/>
</dbReference>
<dbReference type="PIRSF" id="PIRSF001563">
    <property type="entry name" value="Folylpolyglu_synth"/>
    <property type="match status" value="1"/>
</dbReference>
<dbReference type="GO" id="GO:0046872">
    <property type="term" value="F:metal ion binding"/>
    <property type="evidence" value="ECO:0007669"/>
    <property type="project" value="UniProtKB-KW"/>
</dbReference>
<feature type="domain" description="Mur ligase central" evidence="10">
    <location>
        <begin position="25"/>
        <end position="166"/>
    </location>
</feature>
<comment type="similarity">
    <text evidence="2">Belongs to the folylpolyglutamate synthase family.</text>
</comment>
<dbReference type="GO" id="GO:0008841">
    <property type="term" value="F:dihydrofolate synthase activity"/>
    <property type="evidence" value="ECO:0007669"/>
    <property type="project" value="UniProtKB-EC"/>
</dbReference>
<sequence>MIDLGLARVGRLLQSTPQNWKAIHVAGTNGKGSICAYISAMLHASGVSCARFTSPHLIDRWDCITINEKPVSESLFRDVENVVKKIDRDYGIEATEFELLTATAFEIFNRSRVDFGVIEVGMGGESDATNVLKQKSVTVISKIGFDHQSFLGNTLSEIAQQKAGIMRPGVPCVFDCSNLPEVQKAVREHAASLRVDIHNPMDKGVDRELAKQGYEPHQLWNIGCAQMAFRLACPKRDASWPHLLPIIRQVQWPGRLQRLNIQRLTGRLQEVLLDGAHNPQSAQVLADYVQKHLRSSGRPVTWVFASTAGKDADGVLRLLIQNGDIFAAVRFGPVDGMPWVKAEDPAKLIDLACLHEADGDRVYNAHDHVGNALGWACREAGDGPLVIAGSLYLVSSVLRLLRQYS</sequence>
<reference evidence="11" key="1">
    <citation type="journal article" date="2023" name="Mol. Phylogenet. Evol.">
        <title>Genome-scale phylogeny and comparative genomics of the fungal order Sordariales.</title>
        <authorList>
            <person name="Hensen N."/>
            <person name="Bonometti L."/>
            <person name="Westerberg I."/>
            <person name="Brannstrom I.O."/>
            <person name="Guillou S."/>
            <person name="Cros-Aarteil S."/>
            <person name="Calhoun S."/>
            <person name="Haridas S."/>
            <person name="Kuo A."/>
            <person name="Mondo S."/>
            <person name="Pangilinan J."/>
            <person name="Riley R."/>
            <person name="LaButti K."/>
            <person name="Andreopoulos B."/>
            <person name="Lipzen A."/>
            <person name="Chen C."/>
            <person name="Yan M."/>
            <person name="Daum C."/>
            <person name="Ng V."/>
            <person name="Clum A."/>
            <person name="Steindorff A."/>
            <person name="Ohm R.A."/>
            <person name="Martin F."/>
            <person name="Silar P."/>
            <person name="Natvig D.O."/>
            <person name="Lalanne C."/>
            <person name="Gautier V."/>
            <person name="Ament-Velasquez S.L."/>
            <person name="Kruys A."/>
            <person name="Hutchinson M.I."/>
            <person name="Powell A.J."/>
            <person name="Barry K."/>
            <person name="Miller A.N."/>
            <person name="Grigoriev I.V."/>
            <person name="Debuchy R."/>
            <person name="Gladieux P."/>
            <person name="Hiltunen Thoren M."/>
            <person name="Johannesson H."/>
        </authorList>
    </citation>
    <scope>NUCLEOTIDE SEQUENCE</scope>
    <source>
        <strain evidence="11">CBS 118394</strain>
    </source>
</reference>
<evidence type="ECO:0000256" key="1">
    <source>
        <dbReference type="ARBA" id="ARBA00005150"/>
    </source>
</evidence>
<dbReference type="SUPFAM" id="SSF53623">
    <property type="entry name" value="MurD-like peptide ligases, catalytic domain"/>
    <property type="match status" value="1"/>
</dbReference>
<dbReference type="InterPro" id="IPR013221">
    <property type="entry name" value="Mur_ligase_cen"/>
</dbReference>
<dbReference type="FunFam" id="3.90.190.20:FF:000010">
    <property type="entry name" value="Dihydrofolate synthetase"/>
    <property type="match status" value="1"/>
</dbReference>
<dbReference type="InterPro" id="IPR036565">
    <property type="entry name" value="Mur-like_cat_sf"/>
</dbReference>
<organism evidence="11 12">
    <name type="scientific">Apodospora peruviana</name>
    <dbReference type="NCBI Taxonomy" id="516989"/>
    <lineage>
        <taxon>Eukaryota</taxon>
        <taxon>Fungi</taxon>
        <taxon>Dikarya</taxon>
        <taxon>Ascomycota</taxon>
        <taxon>Pezizomycotina</taxon>
        <taxon>Sordariomycetes</taxon>
        <taxon>Sordariomycetidae</taxon>
        <taxon>Sordariales</taxon>
        <taxon>Lasiosphaeriaceae</taxon>
        <taxon>Apodospora</taxon>
    </lineage>
</organism>
<reference evidence="11" key="2">
    <citation type="submission" date="2023-06" db="EMBL/GenBank/DDBJ databases">
        <authorList>
            <consortium name="Lawrence Berkeley National Laboratory"/>
            <person name="Haridas S."/>
            <person name="Hensen N."/>
            <person name="Bonometti L."/>
            <person name="Westerberg I."/>
            <person name="Brannstrom I.O."/>
            <person name="Guillou S."/>
            <person name="Cros-Aarteil S."/>
            <person name="Calhoun S."/>
            <person name="Kuo A."/>
            <person name="Mondo S."/>
            <person name="Pangilinan J."/>
            <person name="Riley R."/>
            <person name="Labutti K."/>
            <person name="Andreopoulos B."/>
            <person name="Lipzen A."/>
            <person name="Chen C."/>
            <person name="Yanf M."/>
            <person name="Daum C."/>
            <person name="Ng V."/>
            <person name="Clum A."/>
            <person name="Steindorff A."/>
            <person name="Ohm R."/>
            <person name="Martin F."/>
            <person name="Silar P."/>
            <person name="Natvig D."/>
            <person name="Lalanne C."/>
            <person name="Gautier V."/>
            <person name="Ament-Velasquez S.L."/>
            <person name="Kruys A."/>
            <person name="Hutchinson M.I."/>
            <person name="Powell A.J."/>
            <person name="Barry K."/>
            <person name="Miller A.N."/>
            <person name="Grigoriev I.V."/>
            <person name="Debuchy R."/>
            <person name="Gladieux P."/>
            <person name="Thoren M.H."/>
            <person name="Johannesson H."/>
        </authorList>
    </citation>
    <scope>NUCLEOTIDE SEQUENCE</scope>
    <source>
        <strain evidence="11">CBS 118394</strain>
    </source>
</reference>
<keyword evidence="9" id="KW-0460">Magnesium</keyword>
<proteinExistence type="inferred from homology"/>
<protein>
    <recommendedName>
        <fullName evidence="3">dihydrofolate synthase</fullName>
        <ecNumber evidence="3">6.3.2.12</ecNumber>
    </recommendedName>
</protein>
<dbReference type="Gene3D" id="3.40.1190.10">
    <property type="entry name" value="Mur-like, catalytic domain"/>
    <property type="match status" value="1"/>
</dbReference>
<keyword evidence="12" id="KW-1185">Reference proteome</keyword>
<keyword evidence="4" id="KW-0554">One-carbon metabolism</keyword>
<dbReference type="PANTHER" id="PTHR11136">
    <property type="entry name" value="FOLYLPOLYGLUTAMATE SYNTHASE-RELATED"/>
    <property type="match status" value="1"/>
</dbReference>
<comment type="pathway">
    <text evidence="1">Cofactor biosynthesis; tetrahydrofolylpolyglutamate biosynthesis.</text>
</comment>
<dbReference type="EC" id="6.3.2.12" evidence="3"/>
<dbReference type="GO" id="GO:0005829">
    <property type="term" value="C:cytosol"/>
    <property type="evidence" value="ECO:0007669"/>
    <property type="project" value="TreeGrafter"/>
</dbReference>
<keyword evidence="6" id="KW-0479">Metal-binding</keyword>
<comment type="caution">
    <text evidence="11">The sequence shown here is derived from an EMBL/GenBank/DDBJ whole genome shotgun (WGS) entry which is preliminary data.</text>
</comment>
<dbReference type="InterPro" id="IPR036615">
    <property type="entry name" value="Mur_ligase_C_dom_sf"/>
</dbReference>
<dbReference type="Pfam" id="PF08245">
    <property type="entry name" value="Mur_ligase_M"/>
    <property type="match status" value="1"/>
</dbReference>
<evidence type="ECO:0000256" key="4">
    <source>
        <dbReference type="ARBA" id="ARBA00022563"/>
    </source>
</evidence>
<evidence type="ECO:0000256" key="5">
    <source>
        <dbReference type="ARBA" id="ARBA00022598"/>
    </source>
</evidence>
<dbReference type="SUPFAM" id="SSF53244">
    <property type="entry name" value="MurD-like peptide ligases, peptide-binding domain"/>
    <property type="match status" value="1"/>
</dbReference>
<dbReference type="NCBIfam" id="TIGR01499">
    <property type="entry name" value="folC"/>
    <property type="match status" value="1"/>
</dbReference>
<dbReference type="GO" id="GO:0004326">
    <property type="term" value="F:tetrahydrofolylpolyglutamate synthase activity"/>
    <property type="evidence" value="ECO:0007669"/>
    <property type="project" value="InterPro"/>
</dbReference>
<dbReference type="PANTHER" id="PTHR11136:SF0">
    <property type="entry name" value="DIHYDROFOLATE SYNTHETASE-RELATED"/>
    <property type="match status" value="1"/>
</dbReference>
<name>A0AAE0IJV8_9PEZI</name>
<keyword evidence="8" id="KW-0067">ATP-binding</keyword>
<dbReference type="PROSITE" id="PS01012">
    <property type="entry name" value="FOLYLPOLYGLU_SYNT_2"/>
    <property type="match status" value="1"/>
</dbReference>
<evidence type="ECO:0000256" key="9">
    <source>
        <dbReference type="ARBA" id="ARBA00022842"/>
    </source>
</evidence>
<dbReference type="InterPro" id="IPR001645">
    <property type="entry name" value="Folylpolyglutamate_synth"/>
</dbReference>
<dbReference type="AlphaFoldDB" id="A0AAE0IJV8"/>
<dbReference type="Gene3D" id="3.90.190.20">
    <property type="entry name" value="Mur ligase, C-terminal domain"/>
    <property type="match status" value="1"/>
</dbReference>
<evidence type="ECO:0000256" key="2">
    <source>
        <dbReference type="ARBA" id="ARBA00008276"/>
    </source>
</evidence>
<evidence type="ECO:0000256" key="7">
    <source>
        <dbReference type="ARBA" id="ARBA00022741"/>
    </source>
</evidence>
<evidence type="ECO:0000256" key="3">
    <source>
        <dbReference type="ARBA" id="ARBA00013023"/>
    </source>
</evidence>
<evidence type="ECO:0000256" key="8">
    <source>
        <dbReference type="ARBA" id="ARBA00022840"/>
    </source>
</evidence>
<keyword evidence="7" id="KW-0547">Nucleotide-binding</keyword>
<evidence type="ECO:0000256" key="6">
    <source>
        <dbReference type="ARBA" id="ARBA00022723"/>
    </source>
</evidence>
<dbReference type="GO" id="GO:0005524">
    <property type="term" value="F:ATP binding"/>
    <property type="evidence" value="ECO:0007669"/>
    <property type="project" value="UniProtKB-KW"/>
</dbReference>
<dbReference type="GO" id="GO:0006730">
    <property type="term" value="P:one-carbon metabolic process"/>
    <property type="evidence" value="ECO:0007669"/>
    <property type="project" value="UniProtKB-KW"/>
</dbReference>
<accession>A0AAE0IJV8</accession>
<dbReference type="GO" id="GO:0005739">
    <property type="term" value="C:mitochondrion"/>
    <property type="evidence" value="ECO:0007669"/>
    <property type="project" value="TreeGrafter"/>
</dbReference>
<dbReference type="Proteomes" id="UP001283341">
    <property type="component" value="Unassembled WGS sequence"/>
</dbReference>
<evidence type="ECO:0000259" key="10">
    <source>
        <dbReference type="Pfam" id="PF08245"/>
    </source>
</evidence>
<dbReference type="EMBL" id="JAUEDM010000002">
    <property type="protein sequence ID" value="KAK3326486.1"/>
    <property type="molecule type" value="Genomic_DNA"/>
</dbReference>
<gene>
    <name evidence="11" type="ORF">B0H66DRAFT_161910</name>
</gene>